<dbReference type="SUPFAM" id="SSF46689">
    <property type="entry name" value="Homeodomain-like"/>
    <property type="match status" value="2"/>
</dbReference>
<dbReference type="GO" id="GO:0003677">
    <property type="term" value="F:DNA binding"/>
    <property type="evidence" value="ECO:0007669"/>
    <property type="project" value="UniProtKB-UniRule"/>
</dbReference>
<accession>G0P068</accession>
<dbReference type="EMBL" id="GL379996">
    <property type="protein sequence ID" value="EGT41605.1"/>
    <property type="molecule type" value="Genomic_DNA"/>
</dbReference>
<comment type="subcellular location">
    <subcellularLocation>
        <location evidence="1 2 3">Nucleus</location>
    </subcellularLocation>
</comment>
<sequence>MIELIRVTITGYPLQVLETRFHLSRFIDSAECEVLGVKLGIKPRKIKEWFGNKRSREGNLTSENLQDPEILKLLDEVRRETRNKKFVLSIKQREELEELYASGRQLGEEERIAIGNKMKVPEYCIKNWWTNRSRKNKDEGKKESSGTDGLMLESDRTLVPRMPSPCNDGHESYPILRKLITDEPNFQLNDSTDFPYHLDEQAHVPSKQSKFGENADTYEATEAHQTHLSASDLNFPQDFRNYPNAQTSTLKKNPASSRETHLPSDDFSFPQDFPRNHNEPTIEENPPCFAETEEYSTHLHSSGSSFHQDFNNYTNEHTSSFETNPATFKETHLPATDSRIHPNEPSSTFRKNSHCCFSQYFNNRPVEQSITIFEDYVPNPQEFGRLPATFEEAHPLAFHSNFSQTCTGYPHETTSFETVEACSTQLPPPNSNYSHGFNTYLDEQRNPAFSEATEACSFQQHTSRPDCNFSRDCIGYPNETTSFDTTESYPTHSPSDLTMNLQSTSQVPNDDDFKNYHNDSYCNSTFPTVFDFPNHSTSETNSQFI</sequence>
<proteinExistence type="predicted"/>
<feature type="compositionally biased region" description="Polar residues" evidence="4">
    <location>
        <begin position="243"/>
        <end position="257"/>
    </location>
</feature>
<dbReference type="InParanoid" id="G0P068"/>
<evidence type="ECO:0000256" key="2">
    <source>
        <dbReference type="PROSITE-ProRule" id="PRU00108"/>
    </source>
</evidence>
<dbReference type="HOGENOM" id="CLU_499892_0_0_1"/>
<keyword evidence="7" id="KW-1185">Reference proteome</keyword>
<dbReference type="GO" id="GO:0005634">
    <property type="term" value="C:nucleus"/>
    <property type="evidence" value="ECO:0007669"/>
    <property type="project" value="UniProtKB-SubCell"/>
</dbReference>
<keyword evidence="2 3" id="KW-0539">Nucleus</keyword>
<evidence type="ECO:0000313" key="6">
    <source>
        <dbReference type="EMBL" id="EGT41605.1"/>
    </source>
</evidence>
<feature type="DNA-binding region" description="Homeobox" evidence="2">
    <location>
        <begin position="8"/>
        <end position="61"/>
    </location>
</feature>
<dbReference type="SMART" id="SM00389">
    <property type="entry name" value="HOX"/>
    <property type="match status" value="2"/>
</dbReference>
<protein>
    <recommendedName>
        <fullName evidence="5">Homeobox domain-containing protein</fullName>
    </recommendedName>
</protein>
<evidence type="ECO:0000259" key="5">
    <source>
        <dbReference type="PROSITE" id="PS50071"/>
    </source>
</evidence>
<name>G0P068_CAEBE</name>
<reference evidence="7" key="1">
    <citation type="submission" date="2011-07" db="EMBL/GenBank/DDBJ databases">
        <authorList>
            <consortium name="Caenorhabditis brenneri Sequencing and Analysis Consortium"/>
            <person name="Wilson R.K."/>
        </authorList>
    </citation>
    <scope>NUCLEOTIDE SEQUENCE [LARGE SCALE GENOMIC DNA]</scope>
    <source>
        <strain evidence="7">PB2801</strain>
    </source>
</reference>
<dbReference type="InterPro" id="IPR001356">
    <property type="entry name" value="HD"/>
</dbReference>
<organism evidence="7">
    <name type="scientific">Caenorhabditis brenneri</name>
    <name type="common">Nematode worm</name>
    <dbReference type="NCBI Taxonomy" id="135651"/>
    <lineage>
        <taxon>Eukaryota</taxon>
        <taxon>Metazoa</taxon>
        <taxon>Ecdysozoa</taxon>
        <taxon>Nematoda</taxon>
        <taxon>Chromadorea</taxon>
        <taxon>Rhabditida</taxon>
        <taxon>Rhabditina</taxon>
        <taxon>Rhabditomorpha</taxon>
        <taxon>Rhabditoidea</taxon>
        <taxon>Rhabditidae</taxon>
        <taxon>Peloderinae</taxon>
        <taxon>Caenorhabditis</taxon>
    </lineage>
</organism>
<dbReference type="AlphaFoldDB" id="G0P068"/>
<feature type="region of interest" description="Disordered" evidence="4">
    <location>
        <begin position="243"/>
        <end position="272"/>
    </location>
</feature>
<keyword evidence="2 3" id="KW-0238">DNA-binding</keyword>
<feature type="domain" description="Homeobox" evidence="5">
    <location>
        <begin position="79"/>
        <end position="139"/>
    </location>
</feature>
<feature type="domain" description="Homeobox" evidence="5">
    <location>
        <begin position="6"/>
        <end position="60"/>
    </location>
</feature>
<dbReference type="Proteomes" id="UP000008068">
    <property type="component" value="Unassembled WGS sequence"/>
</dbReference>
<dbReference type="Gene3D" id="1.10.10.60">
    <property type="entry name" value="Homeodomain-like"/>
    <property type="match status" value="2"/>
</dbReference>
<dbReference type="InterPro" id="IPR009057">
    <property type="entry name" value="Homeodomain-like_sf"/>
</dbReference>
<evidence type="ECO:0000256" key="4">
    <source>
        <dbReference type="SAM" id="MobiDB-lite"/>
    </source>
</evidence>
<feature type="DNA-binding region" description="Homeobox" evidence="2">
    <location>
        <begin position="81"/>
        <end position="140"/>
    </location>
</feature>
<evidence type="ECO:0000256" key="3">
    <source>
        <dbReference type="RuleBase" id="RU000682"/>
    </source>
</evidence>
<dbReference type="Pfam" id="PF00046">
    <property type="entry name" value="Homeodomain"/>
    <property type="match status" value="2"/>
</dbReference>
<gene>
    <name evidence="6" type="ORF">CAEBREN_10435</name>
</gene>
<dbReference type="PROSITE" id="PS50071">
    <property type="entry name" value="HOMEOBOX_2"/>
    <property type="match status" value="2"/>
</dbReference>
<dbReference type="CDD" id="cd00086">
    <property type="entry name" value="homeodomain"/>
    <property type="match status" value="2"/>
</dbReference>
<evidence type="ECO:0000256" key="1">
    <source>
        <dbReference type="ARBA" id="ARBA00004123"/>
    </source>
</evidence>
<evidence type="ECO:0000313" key="7">
    <source>
        <dbReference type="Proteomes" id="UP000008068"/>
    </source>
</evidence>
<keyword evidence="2 3" id="KW-0371">Homeobox</keyword>